<protein>
    <submittedName>
        <fullName evidence="2">Uncharacterized protein</fullName>
    </submittedName>
</protein>
<keyword evidence="1" id="KW-0812">Transmembrane</keyword>
<reference evidence="2" key="1">
    <citation type="journal article" date="2014" name="Front. Microbiol.">
        <title>High frequency of phylogenetically diverse reductive dehalogenase-homologous genes in deep subseafloor sedimentary metagenomes.</title>
        <authorList>
            <person name="Kawai M."/>
            <person name="Futagami T."/>
            <person name="Toyoda A."/>
            <person name="Takaki Y."/>
            <person name="Nishi S."/>
            <person name="Hori S."/>
            <person name="Arai W."/>
            <person name="Tsubouchi T."/>
            <person name="Morono Y."/>
            <person name="Uchiyama I."/>
            <person name="Ito T."/>
            <person name="Fujiyama A."/>
            <person name="Inagaki F."/>
            <person name="Takami H."/>
        </authorList>
    </citation>
    <scope>NUCLEOTIDE SEQUENCE</scope>
    <source>
        <strain evidence="2">Expedition CK06-06</strain>
    </source>
</reference>
<evidence type="ECO:0000256" key="1">
    <source>
        <dbReference type="SAM" id="Phobius"/>
    </source>
</evidence>
<keyword evidence="1" id="KW-0472">Membrane</keyword>
<feature type="non-terminal residue" evidence="2">
    <location>
        <position position="214"/>
    </location>
</feature>
<keyword evidence="1" id="KW-1133">Transmembrane helix</keyword>
<sequence length="214" mass="25628">IDLYEEGQGYFYLPVFSLFFAIIAFLFPISIGQYVFFSIILIFAIFMTIEYNKILILMEVNKKIHRFIFLIIISNGFIVYRQFVLGQFKFIMGFLLVYVIRRELQVRKQDKEKNLKFYVINYGLLLIVVAIFPFFVLLLLIYIFQDINIKNLLNKRNLQKYCIVILMFAAQNFLFFIYPSYIFSFLNLFLQHSSTEGVALPQYYLSFIDDFTIY</sequence>
<dbReference type="AlphaFoldDB" id="X1V5H6"/>
<feature type="non-terminal residue" evidence="2">
    <location>
        <position position="1"/>
    </location>
</feature>
<evidence type="ECO:0000313" key="2">
    <source>
        <dbReference type="EMBL" id="GAJ25038.1"/>
    </source>
</evidence>
<feature type="transmembrane region" description="Helical" evidence="1">
    <location>
        <begin position="9"/>
        <end position="29"/>
    </location>
</feature>
<proteinExistence type="predicted"/>
<feature type="transmembrane region" description="Helical" evidence="1">
    <location>
        <begin position="120"/>
        <end position="143"/>
    </location>
</feature>
<feature type="transmembrane region" description="Helical" evidence="1">
    <location>
        <begin position="67"/>
        <end position="100"/>
    </location>
</feature>
<name>X1V5H6_9ZZZZ</name>
<dbReference type="EMBL" id="BARW01036264">
    <property type="protein sequence ID" value="GAJ25038.1"/>
    <property type="molecule type" value="Genomic_DNA"/>
</dbReference>
<accession>X1V5H6</accession>
<organism evidence="2">
    <name type="scientific">marine sediment metagenome</name>
    <dbReference type="NCBI Taxonomy" id="412755"/>
    <lineage>
        <taxon>unclassified sequences</taxon>
        <taxon>metagenomes</taxon>
        <taxon>ecological metagenomes</taxon>
    </lineage>
</organism>
<feature type="transmembrane region" description="Helical" evidence="1">
    <location>
        <begin position="35"/>
        <end position="55"/>
    </location>
</feature>
<comment type="caution">
    <text evidence="2">The sequence shown here is derived from an EMBL/GenBank/DDBJ whole genome shotgun (WGS) entry which is preliminary data.</text>
</comment>
<gene>
    <name evidence="2" type="ORF">S12H4_56336</name>
</gene>
<feature type="transmembrane region" description="Helical" evidence="1">
    <location>
        <begin position="163"/>
        <end position="183"/>
    </location>
</feature>